<keyword evidence="4 5" id="KW-0472">Membrane</keyword>
<dbReference type="AlphaFoldDB" id="A0A2A4G4V7"/>
<proteinExistence type="predicted"/>
<dbReference type="EMBL" id="NBWU01000007">
    <property type="protein sequence ID" value="PCE63020.1"/>
    <property type="molecule type" value="Genomic_DNA"/>
</dbReference>
<dbReference type="GO" id="GO:0016020">
    <property type="term" value="C:membrane"/>
    <property type="evidence" value="ECO:0007669"/>
    <property type="project" value="UniProtKB-SubCell"/>
</dbReference>
<comment type="caution">
    <text evidence="7">The sequence shown here is derived from an EMBL/GenBank/DDBJ whole genome shotgun (WGS) entry which is preliminary data.</text>
</comment>
<dbReference type="Proteomes" id="UP000219559">
    <property type="component" value="Unassembled WGS sequence"/>
</dbReference>
<feature type="transmembrane region" description="Helical" evidence="5">
    <location>
        <begin position="79"/>
        <end position="101"/>
    </location>
</feature>
<protein>
    <recommendedName>
        <fullName evidence="6">Methylamine utilisation protein MauE domain-containing protein</fullName>
    </recommendedName>
</protein>
<dbReference type="GO" id="GO:0030416">
    <property type="term" value="P:methylamine metabolic process"/>
    <property type="evidence" value="ECO:0007669"/>
    <property type="project" value="InterPro"/>
</dbReference>
<feature type="transmembrane region" description="Helical" evidence="5">
    <location>
        <begin position="51"/>
        <end position="72"/>
    </location>
</feature>
<name>A0A2A4G4V7_9FLAO</name>
<evidence type="ECO:0000256" key="4">
    <source>
        <dbReference type="ARBA" id="ARBA00023136"/>
    </source>
</evidence>
<dbReference type="Pfam" id="PF07291">
    <property type="entry name" value="MauE"/>
    <property type="match status" value="1"/>
</dbReference>
<evidence type="ECO:0000256" key="1">
    <source>
        <dbReference type="ARBA" id="ARBA00004141"/>
    </source>
</evidence>
<dbReference type="InterPro" id="IPR009908">
    <property type="entry name" value="Methylamine_util_MauE"/>
</dbReference>
<evidence type="ECO:0000313" key="8">
    <source>
        <dbReference type="Proteomes" id="UP000219559"/>
    </source>
</evidence>
<keyword evidence="3 5" id="KW-1133">Transmembrane helix</keyword>
<evidence type="ECO:0000256" key="2">
    <source>
        <dbReference type="ARBA" id="ARBA00022692"/>
    </source>
</evidence>
<evidence type="ECO:0000256" key="3">
    <source>
        <dbReference type="ARBA" id="ARBA00022989"/>
    </source>
</evidence>
<reference evidence="7 8" key="1">
    <citation type="submission" date="2017-04" db="EMBL/GenBank/DDBJ databases">
        <title>A new member of the family Flavobacteriaceae isolated from ascidians.</title>
        <authorList>
            <person name="Chen L."/>
        </authorList>
    </citation>
    <scope>NUCLEOTIDE SEQUENCE [LARGE SCALE GENOMIC DNA]</scope>
    <source>
        <strain evidence="7 8">HQA918</strain>
    </source>
</reference>
<feature type="transmembrane region" description="Helical" evidence="5">
    <location>
        <begin position="121"/>
        <end position="139"/>
    </location>
</feature>
<feature type="transmembrane region" description="Helical" evidence="5">
    <location>
        <begin position="160"/>
        <end position="180"/>
    </location>
</feature>
<keyword evidence="8" id="KW-1185">Reference proteome</keyword>
<dbReference type="OrthoDB" id="673785at2"/>
<comment type="subcellular location">
    <subcellularLocation>
        <location evidence="1">Membrane</location>
        <topology evidence="1">Multi-pass membrane protein</topology>
    </subcellularLocation>
</comment>
<feature type="domain" description="Methylamine utilisation protein MauE" evidence="6">
    <location>
        <begin position="13"/>
        <end position="136"/>
    </location>
</feature>
<organism evidence="7 8">
    <name type="scientific">Sediminicola luteus</name>
    <dbReference type="NCBI Taxonomy" id="319238"/>
    <lineage>
        <taxon>Bacteria</taxon>
        <taxon>Pseudomonadati</taxon>
        <taxon>Bacteroidota</taxon>
        <taxon>Flavobacteriia</taxon>
        <taxon>Flavobacteriales</taxon>
        <taxon>Flavobacteriaceae</taxon>
        <taxon>Sediminicola</taxon>
    </lineage>
</organism>
<sequence length="514" mass="57550">MERFLEKHSGKIQKVAAFLLIFLFAYAALEKSTDYDGFLLELGQSPLLSTFAGPISLGVPLIESICVILLAVERFRKYGFYLAFLLMVSFTVYIILILGFADFVPCSCGGILEEMGWYQHLIFNIVFIGVAALGALSHIQGSGPLKGKARIAGPYRGSKLLGLGTLSILGTLGVVILFLVSENEIRLGNGFIRRFPHQPATKVYERDLVFDSYYFAGMGKDSLFLANHTAPLHLLVLDTTLKVSKQIRIGLDRDDFPYRAAQVRVIPPHFFVLDGTVPVVQMGTTDHWMAKTLSTGREHYFNLAEPVDDRRLIIRAQRGADGKNVLGALDLNTGKIQLSEGLLETRIDGFFGSDGILQIDPSREYLTYGYYYRNGYLVFDPDLNPIFRGKTIDTVKSVRLDFVEDRSKGQRKLAQRPLLVNKFMGASDGKLFVLGQLIGKYETEQLWDTASVIDVYDIGDGGYLFSFYIYDIDGDKLRSFKINGNLFYGLIGDHIVGYRLDHKTFDREADPNVP</sequence>
<evidence type="ECO:0000259" key="6">
    <source>
        <dbReference type="Pfam" id="PF07291"/>
    </source>
</evidence>
<evidence type="ECO:0000313" key="7">
    <source>
        <dbReference type="EMBL" id="PCE63020.1"/>
    </source>
</evidence>
<gene>
    <name evidence="7" type="ORF">B7P33_17250</name>
</gene>
<evidence type="ECO:0000256" key="5">
    <source>
        <dbReference type="SAM" id="Phobius"/>
    </source>
</evidence>
<keyword evidence="2 5" id="KW-0812">Transmembrane</keyword>
<dbReference type="RefSeq" id="WP_097441129.1">
    <property type="nucleotide sequence ID" value="NZ_KZ300477.1"/>
</dbReference>
<accession>A0A2A4G4V7</accession>